<feature type="region of interest" description="Disordered" evidence="5">
    <location>
        <begin position="169"/>
        <end position="188"/>
    </location>
</feature>
<evidence type="ECO:0000259" key="7">
    <source>
        <dbReference type="PROSITE" id="PS51900"/>
    </source>
</evidence>
<dbReference type="InterPro" id="IPR002104">
    <property type="entry name" value="Integrase_catalytic"/>
</dbReference>
<dbReference type="InterPro" id="IPR010998">
    <property type="entry name" value="Integrase_recombinase_N"/>
</dbReference>
<dbReference type="PANTHER" id="PTHR30349:SF91">
    <property type="entry name" value="INTA PROTEIN"/>
    <property type="match status" value="1"/>
</dbReference>
<proteinExistence type="predicted"/>
<dbReference type="RefSeq" id="WP_159064339.1">
    <property type="nucleotide sequence ID" value="NZ_BDQI01000008.1"/>
</dbReference>
<dbReference type="InterPro" id="IPR050090">
    <property type="entry name" value="Tyrosine_recombinase_XerCD"/>
</dbReference>
<sequence length="421" mass="45278">MSTQKPRRSPGEGGAYSYQTASGTRWMWKATVSIGGVRKPKLKRGFLTKQAALKDMRATLAQSDAGTLADPGDVTVAEWLDTWLTGLRTSPSTRQTYGQMIRVTLKPRVGGVKLAKLTSTRLNALYRELEATGSARGGPLAPRSVRLAAAVMSMALKAAVEAEPPLLAKNPATKATPPRLNDEEAATPRAWSSEQLDAFLTWAAEHDQEHVAFWYVSATTGMRRGELLALDWRDAKGDVISVYRNARPGPGGKPVLGPTKTRKSRTVDLDEETVAVLKAWRVGRGGLHLSLVRDTAPIFGDENGKRLTPKSVSAAFDRAVARCRKDLGEDELPRLSLHGLRHTMVTTWLTAGVPVKVVAERTGHTVATMLTTYAHVIPGSQAAAAKQVAALRRQVSPVVGDTGTEGPSLRVVKGKFPGQGA</sequence>
<evidence type="ECO:0000313" key="9">
    <source>
        <dbReference type="Proteomes" id="UP000217446"/>
    </source>
</evidence>
<feature type="domain" description="Core-binding (CB)" evidence="7">
    <location>
        <begin position="74"/>
        <end position="160"/>
    </location>
</feature>
<keyword evidence="9" id="KW-1185">Reference proteome</keyword>
<accession>A0A250VFK0</accession>
<dbReference type="EMBL" id="BDQI01000008">
    <property type="protein sequence ID" value="GAX52832.1"/>
    <property type="molecule type" value="Genomic_DNA"/>
</dbReference>
<dbReference type="GO" id="GO:0006310">
    <property type="term" value="P:DNA recombination"/>
    <property type="evidence" value="ECO:0007669"/>
    <property type="project" value="UniProtKB-KW"/>
</dbReference>
<dbReference type="Gene3D" id="1.10.443.10">
    <property type="entry name" value="Intergrase catalytic core"/>
    <property type="match status" value="1"/>
</dbReference>
<name>A0A250VFK0_STROL</name>
<gene>
    <name evidence="8" type="ORF">SO3561_04351</name>
</gene>
<dbReference type="InterPro" id="IPR011010">
    <property type="entry name" value="DNA_brk_join_enz"/>
</dbReference>
<dbReference type="GO" id="GO:0015074">
    <property type="term" value="P:DNA integration"/>
    <property type="evidence" value="ECO:0007669"/>
    <property type="project" value="UniProtKB-KW"/>
</dbReference>
<dbReference type="AlphaFoldDB" id="A0A250VFK0"/>
<feature type="domain" description="Tyr recombinase" evidence="6">
    <location>
        <begin position="186"/>
        <end position="386"/>
    </location>
</feature>
<reference evidence="9" key="1">
    <citation type="submission" date="2017-05" db="EMBL/GenBank/DDBJ databases">
        <title>Streptomyces olivochromogenes NBRC 3561 whole genome shotgun sequence.</title>
        <authorList>
            <person name="Dohra H."/>
            <person name="Kodani S."/>
        </authorList>
    </citation>
    <scope>NUCLEOTIDE SEQUENCE [LARGE SCALE GENOMIC DNA]</scope>
    <source>
        <strain evidence="9">NBRC 3561</strain>
    </source>
</reference>
<dbReference type="Pfam" id="PF14659">
    <property type="entry name" value="Phage_int_SAM_3"/>
    <property type="match status" value="1"/>
</dbReference>
<dbReference type="InterPro" id="IPR044068">
    <property type="entry name" value="CB"/>
</dbReference>
<evidence type="ECO:0000259" key="6">
    <source>
        <dbReference type="PROSITE" id="PS51898"/>
    </source>
</evidence>
<dbReference type="InterPro" id="IPR013762">
    <property type="entry name" value="Integrase-like_cat_sf"/>
</dbReference>
<dbReference type="PANTHER" id="PTHR30349">
    <property type="entry name" value="PHAGE INTEGRASE-RELATED"/>
    <property type="match status" value="1"/>
</dbReference>
<dbReference type="Proteomes" id="UP000217446">
    <property type="component" value="Unassembled WGS sequence"/>
</dbReference>
<dbReference type="InterPro" id="IPR004107">
    <property type="entry name" value="Integrase_SAM-like_N"/>
</dbReference>
<evidence type="ECO:0000256" key="4">
    <source>
        <dbReference type="PROSITE-ProRule" id="PRU01248"/>
    </source>
</evidence>
<organism evidence="8 9">
    <name type="scientific">Streptomyces olivochromogenes</name>
    <dbReference type="NCBI Taxonomy" id="1963"/>
    <lineage>
        <taxon>Bacteria</taxon>
        <taxon>Bacillati</taxon>
        <taxon>Actinomycetota</taxon>
        <taxon>Actinomycetes</taxon>
        <taxon>Kitasatosporales</taxon>
        <taxon>Streptomycetaceae</taxon>
        <taxon>Streptomyces</taxon>
    </lineage>
</organism>
<keyword evidence="3" id="KW-0233">DNA recombination</keyword>
<evidence type="ECO:0000256" key="3">
    <source>
        <dbReference type="ARBA" id="ARBA00023172"/>
    </source>
</evidence>
<protein>
    <submittedName>
        <fullName evidence="8">Site-specific integrase</fullName>
    </submittedName>
</protein>
<dbReference type="PROSITE" id="PS51898">
    <property type="entry name" value="TYR_RECOMBINASE"/>
    <property type="match status" value="1"/>
</dbReference>
<dbReference type="CDD" id="cd01189">
    <property type="entry name" value="INT_ICEBs1_C_like"/>
    <property type="match status" value="1"/>
</dbReference>
<dbReference type="GO" id="GO:0003677">
    <property type="term" value="F:DNA binding"/>
    <property type="evidence" value="ECO:0007669"/>
    <property type="project" value="UniProtKB-UniRule"/>
</dbReference>
<evidence type="ECO:0000256" key="1">
    <source>
        <dbReference type="ARBA" id="ARBA00022908"/>
    </source>
</evidence>
<evidence type="ECO:0000256" key="5">
    <source>
        <dbReference type="SAM" id="MobiDB-lite"/>
    </source>
</evidence>
<dbReference type="Gene3D" id="1.10.150.130">
    <property type="match status" value="1"/>
</dbReference>
<comment type="caution">
    <text evidence="8">The sequence shown here is derived from an EMBL/GenBank/DDBJ whole genome shotgun (WGS) entry which is preliminary data.</text>
</comment>
<keyword evidence="1" id="KW-0229">DNA integration</keyword>
<dbReference type="SUPFAM" id="SSF56349">
    <property type="entry name" value="DNA breaking-rejoining enzymes"/>
    <property type="match status" value="1"/>
</dbReference>
<keyword evidence="2 4" id="KW-0238">DNA-binding</keyword>
<dbReference type="STRING" id="1963.AQJ27_10800"/>
<dbReference type="Pfam" id="PF00589">
    <property type="entry name" value="Phage_integrase"/>
    <property type="match status" value="1"/>
</dbReference>
<dbReference type="PROSITE" id="PS51900">
    <property type="entry name" value="CB"/>
    <property type="match status" value="1"/>
</dbReference>
<evidence type="ECO:0000256" key="2">
    <source>
        <dbReference type="ARBA" id="ARBA00023125"/>
    </source>
</evidence>
<evidence type="ECO:0000313" key="8">
    <source>
        <dbReference type="EMBL" id="GAX52832.1"/>
    </source>
</evidence>